<dbReference type="InterPro" id="IPR012337">
    <property type="entry name" value="RNaseH-like_sf"/>
</dbReference>
<dbReference type="Gene3D" id="3.30.420.10">
    <property type="entry name" value="Ribonuclease H-like superfamily/Ribonuclease H"/>
    <property type="match status" value="1"/>
</dbReference>
<proteinExistence type="predicted"/>
<gene>
    <name evidence="1" type="ORF">LCGC14_3067210</name>
</gene>
<evidence type="ECO:0000313" key="1">
    <source>
        <dbReference type="EMBL" id="KKK56169.1"/>
    </source>
</evidence>
<dbReference type="AlphaFoldDB" id="A0A0F8YPU9"/>
<sequence length="144" mass="16383">MSNLFFDIETIPDQREGALQDHVDNIAAPARYKKAESIQKWIEENGPDAAVEEWKKTALRGIAGQIVSIAWAFDDLPITGEIDATTKHNGEELLLCAFFEAIYRQHKSGEGKYQEITWIGHNCIDFDIRFLYQRAAILGIKPEF</sequence>
<protein>
    <submittedName>
        <fullName evidence="1">Uncharacterized protein</fullName>
    </submittedName>
</protein>
<accession>A0A0F8YPU9</accession>
<dbReference type="SUPFAM" id="SSF53098">
    <property type="entry name" value="Ribonuclease H-like"/>
    <property type="match status" value="1"/>
</dbReference>
<organism evidence="1">
    <name type="scientific">marine sediment metagenome</name>
    <dbReference type="NCBI Taxonomy" id="412755"/>
    <lineage>
        <taxon>unclassified sequences</taxon>
        <taxon>metagenomes</taxon>
        <taxon>ecological metagenomes</taxon>
    </lineage>
</organism>
<reference evidence="1" key="1">
    <citation type="journal article" date="2015" name="Nature">
        <title>Complex archaea that bridge the gap between prokaryotes and eukaryotes.</title>
        <authorList>
            <person name="Spang A."/>
            <person name="Saw J.H."/>
            <person name="Jorgensen S.L."/>
            <person name="Zaremba-Niedzwiedzka K."/>
            <person name="Martijn J."/>
            <person name="Lind A.E."/>
            <person name="van Eijk R."/>
            <person name="Schleper C."/>
            <person name="Guy L."/>
            <person name="Ettema T.J."/>
        </authorList>
    </citation>
    <scope>NUCLEOTIDE SEQUENCE</scope>
</reference>
<dbReference type="InterPro" id="IPR036397">
    <property type="entry name" value="RNaseH_sf"/>
</dbReference>
<feature type="non-terminal residue" evidence="1">
    <location>
        <position position="144"/>
    </location>
</feature>
<name>A0A0F8YPU9_9ZZZZ</name>
<dbReference type="EMBL" id="LAZR01065125">
    <property type="protein sequence ID" value="KKK56169.1"/>
    <property type="molecule type" value="Genomic_DNA"/>
</dbReference>
<comment type="caution">
    <text evidence="1">The sequence shown here is derived from an EMBL/GenBank/DDBJ whole genome shotgun (WGS) entry which is preliminary data.</text>
</comment>
<dbReference type="GO" id="GO:0003676">
    <property type="term" value="F:nucleic acid binding"/>
    <property type="evidence" value="ECO:0007669"/>
    <property type="project" value="InterPro"/>
</dbReference>